<dbReference type="Gene3D" id="1.10.520.20">
    <property type="entry name" value="N-terminal domain of the delta subunit of the F1F0-ATP synthase"/>
    <property type="match status" value="1"/>
</dbReference>
<dbReference type="NCBIfam" id="NF004402">
    <property type="entry name" value="PRK05758.2-2"/>
    <property type="match status" value="1"/>
</dbReference>
<comment type="function">
    <text evidence="7">F(1)F(0) ATP synthase produces ATP from ADP in the presence of a proton or sodium gradient. F-type ATPases consist of two structural domains, F(1) containing the extramembraneous catalytic core and F(0) containing the membrane proton channel, linked together by a central stalk and a peripheral stalk. During catalysis, ATP synthesis in the catalytic domain of F(1) is coupled via a rotary mechanism of the central stalk subunits to proton translocation.</text>
</comment>
<comment type="function">
    <text evidence="7">This protein is part of the stalk that links CF(0) to CF(1). It either transmits conformational changes from CF(0) to CF(1) or is implicated in proton conduction.</text>
</comment>
<dbReference type="AlphaFoldDB" id="A0A4Y6PR27"/>
<sequence>MAGEPVARRYAQALLDIGVEQNNYEKLRDQLDELAEIYGQSKPFRTALLNPSIGLDERRKIVRAIAQKRGWHQMITNFALLLLDNDRFRLVPTIARTFGERVDEKAGNIRAKVTSAVDLNEAQKSNIRKALGEITGKNVLLETDVDESLLGGAVTRIGSMVYDGSIRSQIERLRESILAEV</sequence>
<keyword evidence="2 7" id="KW-0813">Transport</keyword>
<evidence type="ECO:0000256" key="5">
    <source>
        <dbReference type="ARBA" id="ARBA00023136"/>
    </source>
</evidence>
<accession>A0A4Y6PR27</accession>
<keyword evidence="9" id="KW-1185">Reference proteome</keyword>
<keyword evidence="5 7" id="KW-0472">Membrane</keyword>
<dbReference type="PRINTS" id="PR00125">
    <property type="entry name" value="ATPASEDELTA"/>
</dbReference>
<comment type="similarity">
    <text evidence="7">Belongs to the ATPase delta chain family.</text>
</comment>
<evidence type="ECO:0000256" key="3">
    <source>
        <dbReference type="ARBA" id="ARBA00022781"/>
    </source>
</evidence>
<evidence type="ECO:0000256" key="4">
    <source>
        <dbReference type="ARBA" id="ARBA00023065"/>
    </source>
</evidence>
<proteinExistence type="inferred from homology"/>
<organism evidence="8 9">
    <name type="scientific">Persicimonas caeni</name>
    <dbReference type="NCBI Taxonomy" id="2292766"/>
    <lineage>
        <taxon>Bacteria</taxon>
        <taxon>Deltaproteobacteria</taxon>
        <taxon>Bradymonadales</taxon>
        <taxon>Bradymonadaceae</taxon>
        <taxon>Persicimonas</taxon>
    </lineage>
</organism>
<keyword evidence="7" id="KW-0139">CF(1)</keyword>
<comment type="subcellular location">
    <subcellularLocation>
        <location evidence="7">Cell membrane</location>
        <topology evidence="7">Peripheral membrane protein</topology>
    </subcellularLocation>
    <subcellularLocation>
        <location evidence="1">Membrane</location>
    </subcellularLocation>
</comment>
<dbReference type="OrthoDB" id="9802471at2"/>
<dbReference type="Proteomes" id="UP000315995">
    <property type="component" value="Chromosome"/>
</dbReference>
<dbReference type="InterPro" id="IPR000711">
    <property type="entry name" value="ATPase_OSCP/dsu"/>
</dbReference>
<reference evidence="8 9" key="1">
    <citation type="submission" date="2019-06" db="EMBL/GenBank/DDBJ databases">
        <title>Persicimonas caeni gen. nov., sp. nov., a predatory bacterium isolated from solar saltern.</title>
        <authorList>
            <person name="Wang S."/>
        </authorList>
    </citation>
    <scope>NUCLEOTIDE SEQUENCE [LARGE SCALE GENOMIC DNA]</scope>
    <source>
        <strain evidence="8 9">YN101</strain>
    </source>
</reference>
<dbReference type="GO" id="GO:0046933">
    <property type="term" value="F:proton-transporting ATP synthase activity, rotational mechanism"/>
    <property type="evidence" value="ECO:0007669"/>
    <property type="project" value="UniProtKB-UniRule"/>
</dbReference>
<protein>
    <recommendedName>
        <fullName evidence="7">ATP synthase subunit delta</fullName>
    </recommendedName>
    <alternativeName>
        <fullName evidence="7">ATP synthase F(1) sector subunit delta</fullName>
    </alternativeName>
    <alternativeName>
        <fullName evidence="7">F-type ATPase subunit delta</fullName>
        <shortName evidence="7">F-ATPase subunit delta</shortName>
    </alternativeName>
</protein>
<evidence type="ECO:0000256" key="1">
    <source>
        <dbReference type="ARBA" id="ARBA00004370"/>
    </source>
</evidence>
<evidence type="ECO:0000313" key="8">
    <source>
        <dbReference type="EMBL" id="QDG50782.1"/>
    </source>
</evidence>
<dbReference type="InterPro" id="IPR026015">
    <property type="entry name" value="ATP_synth_OSCP/delta_N_sf"/>
</dbReference>
<dbReference type="RefSeq" id="WP_141197274.1">
    <property type="nucleotide sequence ID" value="NZ_CP041186.1"/>
</dbReference>
<accession>A0A5B8Y6P4</accession>
<keyword evidence="3 7" id="KW-0375">Hydrogen ion transport</keyword>
<dbReference type="SUPFAM" id="SSF47928">
    <property type="entry name" value="N-terminal domain of the delta subunit of the F1F0-ATP synthase"/>
    <property type="match status" value="1"/>
</dbReference>
<dbReference type="GO" id="GO:0005886">
    <property type="term" value="C:plasma membrane"/>
    <property type="evidence" value="ECO:0007669"/>
    <property type="project" value="UniProtKB-SubCell"/>
</dbReference>
<evidence type="ECO:0000256" key="6">
    <source>
        <dbReference type="ARBA" id="ARBA00023310"/>
    </source>
</evidence>
<dbReference type="Pfam" id="PF00213">
    <property type="entry name" value="OSCP"/>
    <property type="match status" value="1"/>
</dbReference>
<evidence type="ECO:0000256" key="2">
    <source>
        <dbReference type="ARBA" id="ARBA00022448"/>
    </source>
</evidence>
<keyword evidence="7" id="KW-1003">Cell membrane</keyword>
<name>A0A4Y6PR27_PERCE</name>
<dbReference type="HAMAP" id="MF_01416">
    <property type="entry name" value="ATP_synth_delta_bact"/>
    <property type="match status" value="1"/>
</dbReference>
<dbReference type="EMBL" id="CP041186">
    <property type="protein sequence ID" value="QDG50782.1"/>
    <property type="molecule type" value="Genomic_DNA"/>
</dbReference>
<dbReference type="GO" id="GO:0045259">
    <property type="term" value="C:proton-transporting ATP synthase complex"/>
    <property type="evidence" value="ECO:0007669"/>
    <property type="project" value="UniProtKB-KW"/>
</dbReference>
<gene>
    <name evidence="7 8" type="primary">atpH</name>
    <name evidence="8" type="ORF">FIV42_08580</name>
</gene>
<evidence type="ECO:0000256" key="7">
    <source>
        <dbReference type="HAMAP-Rule" id="MF_01416"/>
    </source>
</evidence>
<keyword evidence="6 7" id="KW-0066">ATP synthesis</keyword>
<keyword evidence="4 7" id="KW-0406">Ion transport</keyword>
<evidence type="ECO:0000313" key="9">
    <source>
        <dbReference type="Proteomes" id="UP000315995"/>
    </source>
</evidence>
<dbReference type="PANTHER" id="PTHR11910">
    <property type="entry name" value="ATP SYNTHASE DELTA CHAIN"/>
    <property type="match status" value="1"/>
</dbReference>
<dbReference type="NCBIfam" id="TIGR01145">
    <property type="entry name" value="ATP_synt_delta"/>
    <property type="match status" value="1"/>
</dbReference>